<evidence type="ECO:0000256" key="2">
    <source>
        <dbReference type="ARBA" id="ARBA00022723"/>
    </source>
</evidence>
<sequence length="213" mass="24374">MLAHMRAHICDISKTTAIDYFWKWVDVMYLNLNFLIKMQDRMDIYKTIPPVFKAKFPRLTCIIDYFEIFIESPQCLLARAKCYSQYKKHCTVKVMISCTPFGAVDFLSQCWGGRVLDNHFVRDSNFHLSKYHMPRDQLLADRGFTLADNFAAGSGAELFVPASLKEKINCLQGVLPFRTVKSIKDETMNETLSSCDKIVSVCASLVNLDTSII</sequence>
<accession>A0ABM4CSC1</accession>
<proteinExistence type="predicted"/>
<dbReference type="InterPro" id="IPR027806">
    <property type="entry name" value="HARBI1_dom"/>
</dbReference>
<dbReference type="GeneID" id="136086427"/>
<evidence type="ECO:0000313" key="4">
    <source>
        <dbReference type="Proteomes" id="UP001652625"/>
    </source>
</evidence>
<keyword evidence="4" id="KW-1185">Reference proteome</keyword>
<gene>
    <name evidence="5" type="primary">LOC136086427</name>
</gene>
<evidence type="ECO:0000313" key="5">
    <source>
        <dbReference type="RefSeq" id="XP_065664796.1"/>
    </source>
</evidence>
<dbReference type="RefSeq" id="XP_065664796.1">
    <property type="nucleotide sequence ID" value="XM_065808724.1"/>
</dbReference>
<evidence type="ECO:0000259" key="3">
    <source>
        <dbReference type="Pfam" id="PF13359"/>
    </source>
</evidence>
<dbReference type="Proteomes" id="UP001652625">
    <property type="component" value="Chromosome 10"/>
</dbReference>
<reference evidence="5" key="1">
    <citation type="submission" date="2025-08" db="UniProtKB">
        <authorList>
            <consortium name="RefSeq"/>
        </authorList>
    </citation>
    <scope>IDENTIFICATION</scope>
</reference>
<protein>
    <submittedName>
        <fullName evidence="5">Uncharacterized protein LOC136086427</fullName>
    </submittedName>
</protein>
<dbReference type="PANTHER" id="PTHR23080">
    <property type="entry name" value="THAP DOMAIN PROTEIN"/>
    <property type="match status" value="1"/>
</dbReference>
<name>A0ABM4CSC1_HYDVU</name>
<feature type="domain" description="DDE Tnp4" evidence="3">
    <location>
        <begin position="63"/>
        <end position="207"/>
    </location>
</feature>
<comment type="cofactor">
    <cofactor evidence="1">
        <name>a divalent metal cation</name>
        <dbReference type="ChEBI" id="CHEBI:60240"/>
    </cofactor>
</comment>
<evidence type="ECO:0000256" key="1">
    <source>
        <dbReference type="ARBA" id="ARBA00001968"/>
    </source>
</evidence>
<dbReference type="PANTHER" id="PTHR23080:SF143">
    <property type="entry name" value="SI:DKEY-56D12.4"/>
    <property type="match status" value="1"/>
</dbReference>
<keyword evidence="2" id="KW-0479">Metal-binding</keyword>
<organism evidence="4 5">
    <name type="scientific">Hydra vulgaris</name>
    <name type="common">Hydra</name>
    <name type="synonym">Hydra attenuata</name>
    <dbReference type="NCBI Taxonomy" id="6087"/>
    <lineage>
        <taxon>Eukaryota</taxon>
        <taxon>Metazoa</taxon>
        <taxon>Cnidaria</taxon>
        <taxon>Hydrozoa</taxon>
        <taxon>Hydroidolina</taxon>
        <taxon>Anthoathecata</taxon>
        <taxon>Aplanulata</taxon>
        <taxon>Hydridae</taxon>
        <taxon>Hydra</taxon>
    </lineage>
</organism>
<dbReference type="Pfam" id="PF13359">
    <property type="entry name" value="DDE_Tnp_4"/>
    <property type="match status" value="1"/>
</dbReference>